<keyword evidence="5" id="KW-1185">Reference proteome</keyword>
<organism evidence="4 5">
    <name type="scientific">Hypothenemus hampei</name>
    <name type="common">Coffee berry borer</name>
    <dbReference type="NCBI Taxonomy" id="57062"/>
    <lineage>
        <taxon>Eukaryota</taxon>
        <taxon>Metazoa</taxon>
        <taxon>Ecdysozoa</taxon>
        <taxon>Arthropoda</taxon>
        <taxon>Hexapoda</taxon>
        <taxon>Insecta</taxon>
        <taxon>Pterygota</taxon>
        <taxon>Neoptera</taxon>
        <taxon>Endopterygota</taxon>
        <taxon>Coleoptera</taxon>
        <taxon>Polyphaga</taxon>
        <taxon>Cucujiformia</taxon>
        <taxon>Curculionidae</taxon>
        <taxon>Scolytinae</taxon>
        <taxon>Hypothenemus</taxon>
    </lineage>
</organism>
<dbReference type="Proteomes" id="UP001566132">
    <property type="component" value="Unassembled WGS sequence"/>
</dbReference>
<sequence length="296" mass="34673">MEILISEVQTRNLLWNKRNPRYKDRLTVDKEWDNVSERTGMTSIEEEAKRKWRNLRDQFIKELKKIPKAKSGCSQDCSATYSRKWQYFTNLLFLKDSVTPRNTEGNILPIDTSENTQSFEISEEEDLENISERVSDSISSIDVSQENLNKTQTSRSKPILSSWPKKKIKRNENLEVEQKLLEIENKKLSLLQTPEDENLLFLRSLHPYMKRLYPFQQLRNRSKFQEILLQELSQIDSKNFHSTRTYSSIDQSTPILSNLSNISSCNASFTSAYSNNPSPMHNQEVYDSDKIIFLSL</sequence>
<comment type="subcellular location">
    <subcellularLocation>
        <location evidence="1">Nucleus</location>
    </subcellularLocation>
</comment>
<gene>
    <name evidence="4" type="ORF">ABEB36_009519</name>
</gene>
<feature type="domain" description="MADF" evidence="2">
    <location>
        <begin position="3"/>
        <end position="99"/>
    </location>
</feature>
<dbReference type="InterPro" id="IPR006578">
    <property type="entry name" value="MADF-dom"/>
</dbReference>
<dbReference type="PROSITE" id="PS51031">
    <property type="entry name" value="BESS"/>
    <property type="match status" value="1"/>
</dbReference>
<evidence type="ECO:0000259" key="3">
    <source>
        <dbReference type="PROSITE" id="PS51031"/>
    </source>
</evidence>
<reference evidence="4 5" key="1">
    <citation type="submission" date="2024-05" db="EMBL/GenBank/DDBJ databases">
        <title>Genetic variation in Jamaican populations of the coffee berry borer (Hypothenemus hampei).</title>
        <authorList>
            <person name="Errbii M."/>
            <person name="Myrie A."/>
        </authorList>
    </citation>
    <scope>NUCLEOTIDE SEQUENCE [LARGE SCALE GENOMIC DNA]</scope>
    <source>
        <strain evidence="4">JA-Hopewell-2020-01-JO</strain>
        <tissue evidence="4">Whole body</tissue>
    </source>
</reference>
<dbReference type="EMBL" id="JBDJPC010000007">
    <property type="protein sequence ID" value="KAL1493833.1"/>
    <property type="molecule type" value="Genomic_DNA"/>
</dbReference>
<name>A0ABD1EGM0_HYPHA</name>
<dbReference type="PANTHER" id="PTHR12243">
    <property type="entry name" value="MADF DOMAIN TRANSCRIPTION FACTOR"/>
    <property type="match status" value="1"/>
</dbReference>
<dbReference type="Pfam" id="PF10545">
    <property type="entry name" value="MADF_DNA_bdg"/>
    <property type="match status" value="1"/>
</dbReference>
<dbReference type="AlphaFoldDB" id="A0ABD1EGM0"/>
<evidence type="ECO:0000256" key="1">
    <source>
        <dbReference type="PROSITE-ProRule" id="PRU00371"/>
    </source>
</evidence>
<dbReference type="InterPro" id="IPR039353">
    <property type="entry name" value="TF_Adf1"/>
</dbReference>
<dbReference type="GO" id="GO:0005634">
    <property type="term" value="C:nucleus"/>
    <property type="evidence" value="ECO:0007669"/>
    <property type="project" value="UniProtKB-SubCell"/>
</dbReference>
<dbReference type="InterPro" id="IPR004210">
    <property type="entry name" value="BESS_motif"/>
</dbReference>
<feature type="domain" description="BESS" evidence="3">
    <location>
        <begin position="195"/>
        <end position="234"/>
    </location>
</feature>
<accession>A0ABD1EGM0</accession>
<protein>
    <recommendedName>
        <fullName evidence="6">MADF domain-containing protein</fullName>
    </recommendedName>
</protein>
<keyword evidence="1" id="KW-0539">Nucleus</keyword>
<proteinExistence type="predicted"/>
<dbReference type="PANTHER" id="PTHR12243:SF67">
    <property type="entry name" value="COREPRESSOR OF PANGOLIN, ISOFORM A-RELATED"/>
    <property type="match status" value="1"/>
</dbReference>
<comment type="caution">
    <text evidence="4">The sequence shown here is derived from an EMBL/GenBank/DDBJ whole genome shotgun (WGS) entry which is preliminary data.</text>
</comment>
<dbReference type="PROSITE" id="PS51029">
    <property type="entry name" value="MADF"/>
    <property type="match status" value="1"/>
</dbReference>
<dbReference type="Pfam" id="PF02944">
    <property type="entry name" value="BESS"/>
    <property type="match status" value="1"/>
</dbReference>
<evidence type="ECO:0008006" key="6">
    <source>
        <dbReference type="Google" id="ProtNLM"/>
    </source>
</evidence>
<evidence type="ECO:0000259" key="2">
    <source>
        <dbReference type="PROSITE" id="PS51029"/>
    </source>
</evidence>
<dbReference type="SMART" id="SM00595">
    <property type="entry name" value="MADF"/>
    <property type="match status" value="1"/>
</dbReference>
<evidence type="ECO:0000313" key="4">
    <source>
        <dbReference type="EMBL" id="KAL1493833.1"/>
    </source>
</evidence>
<evidence type="ECO:0000313" key="5">
    <source>
        <dbReference type="Proteomes" id="UP001566132"/>
    </source>
</evidence>